<accession>A0A5A7TEF4</accession>
<comment type="caution">
    <text evidence="1">The sequence shown here is derived from an EMBL/GenBank/DDBJ whole genome shotgun (WGS) entry which is preliminary data.</text>
</comment>
<evidence type="ECO:0000313" key="2">
    <source>
        <dbReference type="EMBL" id="TYK05337.1"/>
    </source>
</evidence>
<proteinExistence type="predicted"/>
<dbReference type="AlphaFoldDB" id="A0A5A7TEF4"/>
<evidence type="ECO:0000313" key="4">
    <source>
        <dbReference type="Proteomes" id="UP000321947"/>
    </source>
</evidence>
<dbReference type="Proteomes" id="UP000321393">
    <property type="component" value="Unassembled WGS sequence"/>
</dbReference>
<gene>
    <name evidence="2" type="ORF">E5676_scaffold83G00010</name>
    <name evidence="1" type="ORF">E6C27_scaffold67G001890</name>
</gene>
<sequence length="100" mass="11317">MMLNGIPGNLHDTGESKSQVSKGRILKSGRVVRKVWQNVVGYPRSKNVNVARHCWISQVTHVILVRANSRSVRARFQNDLAIVIVLQCVAKLRREGRVFL</sequence>
<protein>
    <submittedName>
        <fullName evidence="1">Uncharacterized protein</fullName>
    </submittedName>
</protein>
<evidence type="ECO:0000313" key="1">
    <source>
        <dbReference type="EMBL" id="KAA0041814.1"/>
    </source>
</evidence>
<dbReference type="EMBL" id="SSTE01016227">
    <property type="protein sequence ID" value="KAA0041814.1"/>
    <property type="molecule type" value="Genomic_DNA"/>
</dbReference>
<dbReference type="Proteomes" id="UP000321947">
    <property type="component" value="Unassembled WGS sequence"/>
</dbReference>
<evidence type="ECO:0000313" key="3">
    <source>
        <dbReference type="Proteomes" id="UP000321393"/>
    </source>
</evidence>
<dbReference type="EMBL" id="SSTD01013865">
    <property type="protein sequence ID" value="TYK05337.1"/>
    <property type="molecule type" value="Genomic_DNA"/>
</dbReference>
<organism evidence="1 3">
    <name type="scientific">Cucumis melo var. makuwa</name>
    <name type="common">Oriental melon</name>
    <dbReference type="NCBI Taxonomy" id="1194695"/>
    <lineage>
        <taxon>Eukaryota</taxon>
        <taxon>Viridiplantae</taxon>
        <taxon>Streptophyta</taxon>
        <taxon>Embryophyta</taxon>
        <taxon>Tracheophyta</taxon>
        <taxon>Spermatophyta</taxon>
        <taxon>Magnoliopsida</taxon>
        <taxon>eudicotyledons</taxon>
        <taxon>Gunneridae</taxon>
        <taxon>Pentapetalae</taxon>
        <taxon>rosids</taxon>
        <taxon>fabids</taxon>
        <taxon>Cucurbitales</taxon>
        <taxon>Cucurbitaceae</taxon>
        <taxon>Benincaseae</taxon>
        <taxon>Cucumis</taxon>
    </lineage>
</organism>
<name>A0A5A7TEF4_CUCMM</name>
<reference evidence="3 4" key="1">
    <citation type="submission" date="2019-08" db="EMBL/GenBank/DDBJ databases">
        <title>Draft genome sequences of two oriental melons (Cucumis melo L. var makuwa).</title>
        <authorList>
            <person name="Kwon S.-Y."/>
        </authorList>
    </citation>
    <scope>NUCLEOTIDE SEQUENCE [LARGE SCALE GENOMIC DNA]</scope>
    <source>
        <strain evidence="4">cv. Chang Bougi</strain>
        <strain evidence="3">cv. SW 3</strain>
        <tissue evidence="1">Leaf</tissue>
    </source>
</reference>